<dbReference type="GO" id="GO:0007399">
    <property type="term" value="P:nervous system development"/>
    <property type="evidence" value="ECO:0007669"/>
    <property type="project" value="UniProtKB-ARBA"/>
</dbReference>
<organism evidence="8 9">
    <name type="scientific">Synaphobranchus kaupii</name>
    <name type="common">Kaup's arrowtooth eel</name>
    <dbReference type="NCBI Taxonomy" id="118154"/>
    <lineage>
        <taxon>Eukaryota</taxon>
        <taxon>Metazoa</taxon>
        <taxon>Chordata</taxon>
        <taxon>Craniata</taxon>
        <taxon>Vertebrata</taxon>
        <taxon>Euteleostomi</taxon>
        <taxon>Actinopterygii</taxon>
        <taxon>Neopterygii</taxon>
        <taxon>Teleostei</taxon>
        <taxon>Anguilliformes</taxon>
        <taxon>Synaphobranchidae</taxon>
        <taxon>Synaphobranchus</taxon>
    </lineage>
</organism>
<evidence type="ECO:0000256" key="4">
    <source>
        <dbReference type="ARBA" id="ARBA00023305"/>
    </source>
</evidence>
<protein>
    <recommendedName>
        <fullName evidence="2">Arrestin-C</fullName>
    </recommendedName>
    <alternativeName>
        <fullName evidence="6">Cone arrestin</fullName>
    </alternativeName>
</protein>
<accession>A0A9Q1IP24</accession>
<dbReference type="InterPro" id="IPR014756">
    <property type="entry name" value="Ig_E-set"/>
</dbReference>
<dbReference type="OrthoDB" id="298939at2759"/>
<dbReference type="InterPro" id="IPR011022">
    <property type="entry name" value="Arrestin_C-like"/>
</dbReference>
<dbReference type="GO" id="GO:0007165">
    <property type="term" value="P:signal transduction"/>
    <property type="evidence" value="ECO:0007669"/>
    <property type="project" value="InterPro"/>
</dbReference>
<reference evidence="8" key="1">
    <citation type="journal article" date="2023" name="Science">
        <title>Genome structures resolve the early diversification of teleost fishes.</title>
        <authorList>
            <person name="Parey E."/>
            <person name="Louis A."/>
            <person name="Montfort J."/>
            <person name="Bouchez O."/>
            <person name="Roques C."/>
            <person name="Iampietro C."/>
            <person name="Lluch J."/>
            <person name="Castinel A."/>
            <person name="Donnadieu C."/>
            <person name="Desvignes T."/>
            <person name="Floi Bucao C."/>
            <person name="Jouanno E."/>
            <person name="Wen M."/>
            <person name="Mejri S."/>
            <person name="Dirks R."/>
            <person name="Jansen H."/>
            <person name="Henkel C."/>
            <person name="Chen W.J."/>
            <person name="Zahm M."/>
            <person name="Cabau C."/>
            <person name="Klopp C."/>
            <person name="Thompson A.W."/>
            <person name="Robinson-Rechavi M."/>
            <person name="Braasch I."/>
            <person name="Lecointre G."/>
            <person name="Bobe J."/>
            <person name="Postlethwait J.H."/>
            <person name="Berthelot C."/>
            <person name="Roest Crollius H."/>
            <person name="Guiguen Y."/>
        </authorList>
    </citation>
    <scope>NUCLEOTIDE SEQUENCE</scope>
    <source>
        <strain evidence="8">WJC10195</strain>
    </source>
</reference>
<dbReference type="SUPFAM" id="SSF81296">
    <property type="entry name" value="E set domains"/>
    <property type="match status" value="2"/>
</dbReference>
<dbReference type="GO" id="GO:0007601">
    <property type="term" value="P:visual perception"/>
    <property type="evidence" value="ECO:0007669"/>
    <property type="project" value="UniProtKB-KW"/>
</dbReference>
<dbReference type="AlphaFoldDB" id="A0A9Q1IP24"/>
<comment type="function">
    <text evidence="5">May play a role in an as yet undefined retina-specific signal transduction. Could bind to photoactivated-phosphorylated red/green opsins.</text>
</comment>
<dbReference type="Gene3D" id="2.60.40.840">
    <property type="match status" value="1"/>
</dbReference>
<evidence type="ECO:0000256" key="5">
    <source>
        <dbReference type="ARBA" id="ARBA00024976"/>
    </source>
</evidence>
<dbReference type="FunFam" id="2.60.40.640:FF:000011">
    <property type="entry name" value="S-arrestin isoform X2"/>
    <property type="match status" value="1"/>
</dbReference>
<dbReference type="Gene3D" id="2.60.40.640">
    <property type="match status" value="1"/>
</dbReference>
<dbReference type="Proteomes" id="UP001152622">
    <property type="component" value="Chromosome 10"/>
</dbReference>
<name>A0A9Q1IP24_SYNKA</name>
<evidence type="ECO:0000313" key="8">
    <source>
        <dbReference type="EMBL" id="KAJ8347895.1"/>
    </source>
</evidence>
<keyword evidence="3" id="KW-0716">Sensory transduction</keyword>
<dbReference type="GO" id="GO:0002031">
    <property type="term" value="P:G protein-coupled receptor internalization"/>
    <property type="evidence" value="ECO:0007669"/>
    <property type="project" value="TreeGrafter"/>
</dbReference>
<keyword evidence="9" id="KW-1185">Reference proteome</keyword>
<evidence type="ECO:0000256" key="3">
    <source>
        <dbReference type="ARBA" id="ARBA00022606"/>
    </source>
</evidence>
<comment type="caution">
    <text evidence="8">The sequence shown here is derived from an EMBL/GenBank/DDBJ whole genome shotgun (WGS) entry which is preliminary data.</text>
</comment>
<evidence type="ECO:0000259" key="7">
    <source>
        <dbReference type="SMART" id="SM01017"/>
    </source>
</evidence>
<comment type="similarity">
    <text evidence="1">Belongs to the arrestin family.</text>
</comment>
<dbReference type="SMART" id="SM01017">
    <property type="entry name" value="Arrestin_C"/>
    <property type="match status" value="1"/>
</dbReference>
<dbReference type="PROSITE" id="PS00295">
    <property type="entry name" value="ARRESTINS"/>
    <property type="match status" value="1"/>
</dbReference>
<dbReference type="Pfam" id="PF02752">
    <property type="entry name" value="Arrestin_C"/>
    <property type="match status" value="1"/>
</dbReference>
<dbReference type="PANTHER" id="PTHR11792:SF19">
    <property type="entry name" value="ARRESTIN-C"/>
    <property type="match status" value="1"/>
</dbReference>
<keyword evidence="4" id="KW-0844">Vision</keyword>
<evidence type="ECO:0000256" key="1">
    <source>
        <dbReference type="ARBA" id="ARBA00005298"/>
    </source>
</evidence>
<dbReference type="EMBL" id="JAINUF010000010">
    <property type="protein sequence ID" value="KAJ8347895.1"/>
    <property type="molecule type" value="Genomic_DNA"/>
</dbReference>
<dbReference type="PANTHER" id="PTHR11792">
    <property type="entry name" value="ARRESTIN"/>
    <property type="match status" value="1"/>
</dbReference>
<sequence length="333" mass="37479">MEVEEIKELPCCLATKLTLYLGRRDFVDHVDTVDPVVWVYLSCAFRYGHEDLDVIGLSFRKDIWTVRKQIYPPPGDQPAPTPTQEILLKKAGDHTYPFTFNPCGVDFEVKAYIAKEADNPDEKISKKDACRLIIRKIQYAPTNTNPGPKADICKQFMMSDKPVHLEVAIDKEVYLHGDPIPVRVKIHNETTKVVKQIKVCVDQTAEVVLYSADKYNKTILTEEFSETVEPNGSLEKVLMITPLLSNNREKHGLALDGKLKYQDTNLASTTILRPGIEKDVLGILVSYKIRVNLMASRGGLLGDLIASDISVELPLVLMHPKPAAFQLDDFIME</sequence>
<proteinExistence type="inferred from homology"/>
<dbReference type="InterPro" id="IPR000698">
    <property type="entry name" value="Arrestin"/>
</dbReference>
<evidence type="ECO:0000256" key="2">
    <source>
        <dbReference type="ARBA" id="ARBA00017730"/>
    </source>
</evidence>
<evidence type="ECO:0000313" key="9">
    <source>
        <dbReference type="Proteomes" id="UP001152622"/>
    </source>
</evidence>
<dbReference type="InterPro" id="IPR014752">
    <property type="entry name" value="Arrestin-like_C"/>
</dbReference>
<dbReference type="InterPro" id="IPR014753">
    <property type="entry name" value="Arrestin_N"/>
</dbReference>
<evidence type="ECO:0000256" key="6">
    <source>
        <dbReference type="ARBA" id="ARBA00031498"/>
    </source>
</evidence>
<feature type="domain" description="Arrestin C-terminal-like" evidence="7">
    <location>
        <begin position="159"/>
        <end position="322"/>
    </location>
</feature>
<dbReference type="InterPro" id="IPR017864">
    <property type="entry name" value="Arrestin_CS"/>
</dbReference>
<dbReference type="GO" id="GO:0001664">
    <property type="term" value="F:G protein-coupled receptor binding"/>
    <property type="evidence" value="ECO:0007669"/>
    <property type="project" value="TreeGrafter"/>
</dbReference>
<gene>
    <name evidence="8" type="ORF">SKAU_G00264840</name>
</gene>